<evidence type="ECO:0000259" key="1">
    <source>
        <dbReference type="Pfam" id="PF23917"/>
    </source>
</evidence>
<accession>A0A4Z0B4H6</accession>
<evidence type="ECO:0000313" key="2">
    <source>
        <dbReference type="EMBL" id="TFY93600.1"/>
    </source>
</evidence>
<organism evidence="2 3">
    <name type="scientific">Pseudomonas nabeulensis</name>
    <dbReference type="NCBI Taxonomy" id="2293833"/>
    <lineage>
        <taxon>Bacteria</taxon>
        <taxon>Pseudomonadati</taxon>
        <taxon>Pseudomonadota</taxon>
        <taxon>Gammaproteobacteria</taxon>
        <taxon>Pseudomonadales</taxon>
        <taxon>Pseudomonadaceae</taxon>
        <taxon>Pseudomonas</taxon>
    </lineage>
</organism>
<protein>
    <recommendedName>
        <fullName evidence="1">DUF7256 domain-containing protein</fullName>
    </recommendedName>
</protein>
<dbReference type="AlphaFoldDB" id="A0A4Z0B4H6"/>
<dbReference type="Pfam" id="PF23917">
    <property type="entry name" value="DUF7256"/>
    <property type="match status" value="1"/>
</dbReference>
<proteinExistence type="predicted"/>
<reference evidence="2 3" key="1">
    <citation type="journal article" date="2019" name="Syst. Appl. Microbiol.">
        <title>New species of pathogenic Pseudomonas isolated from citrus in Tunisia: Proposal of Pseudomonas kairouanensis sp. nov. and Pseudomonas nabeulensis sp. nov.</title>
        <authorList>
            <person name="Oueslati M."/>
            <person name="Mulet M."/>
            <person name="Gomila M."/>
            <person name="Berge O."/>
            <person name="Hajlaoui M.R."/>
            <person name="Lalucat J."/>
            <person name="Sadfi-Zouaoui N."/>
            <person name="Garcia-Valdes E."/>
        </authorList>
    </citation>
    <scope>NUCLEOTIDE SEQUENCE [LARGE SCALE GENOMIC DNA]</scope>
    <source>
        <strain evidence="2 3">E10B</strain>
    </source>
</reference>
<keyword evidence="3" id="KW-1185">Reference proteome</keyword>
<comment type="caution">
    <text evidence="2">The sequence shown here is derived from an EMBL/GenBank/DDBJ whole genome shotgun (WGS) entry which is preliminary data.</text>
</comment>
<sequence>MPASDTRLDYPSLALLRPGHTKDRLQAALGASWSAPCVDDDGWWRPARYSDGFMARIGDDDRLLSVWFYGNFSMRCQVEGLNMRLPLESALGRKPQLSKLETASGPRSELYYMNCVQGYRLIVQFNQNRIRRLFLEALGQPSRALPPHLRHL</sequence>
<gene>
    <name evidence="2" type="ORF">DYL61_13430</name>
</gene>
<dbReference type="EMBL" id="QUZT01000021">
    <property type="protein sequence ID" value="TFY93600.1"/>
    <property type="molecule type" value="Genomic_DNA"/>
</dbReference>
<dbReference type="Proteomes" id="UP000297734">
    <property type="component" value="Unassembled WGS sequence"/>
</dbReference>
<name>A0A4Z0B4H6_9PSED</name>
<dbReference type="RefSeq" id="WP_420825075.1">
    <property type="nucleotide sequence ID" value="NZ_QUZT01000021.1"/>
</dbReference>
<feature type="domain" description="DUF7256" evidence="1">
    <location>
        <begin position="10"/>
        <end position="135"/>
    </location>
</feature>
<evidence type="ECO:0000313" key="3">
    <source>
        <dbReference type="Proteomes" id="UP000297734"/>
    </source>
</evidence>
<dbReference type="InterPro" id="IPR055680">
    <property type="entry name" value="DUF7256"/>
</dbReference>